<sequence length="246" mass="27320">MAIALQRMEELNSGDSESRTLAEIVAVDFNRLMANLNLLDAAGIRALPQLGDIGISQRMRVAASHLIRYADESAVRALSHHRSDTVRGIAAFAVAELGRGAGVSNILSSIESFANDQHFGVREWAWMAVRDELAASLGEAIEALVSWTSSPQPFIRRFAIEVLRPRGVWAKHIAVLRAQPELGIPLLDPLNREREKYVQDSVANWLNDAAKDQPAWVLAVCERWLNECDGDSATRRICMRARRSLK</sequence>
<evidence type="ECO:0000313" key="2">
    <source>
        <dbReference type="Proteomes" id="UP000054683"/>
    </source>
</evidence>
<dbReference type="SUPFAM" id="SSF48371">
    <property type="entry name" value="ARM repeat"/>
    <property type="match status" value="1"/>
</dbReference>
<dbReference type="EMBL" id="FCOK02000071">
    <property type="protein sequence ID" value="SAL63728.1"/>
    <property type="molecule type" value="Genomic_DNA"/>
</dbReference>
<name>A0A158J4E1_9BURK</name>
<dbReference type="InterPro" id="IPR014825">
    <property type="entry name" value="DNA_alkylation"/>
</dbReference>
<dbReference type="Proteomes" id="UP000054683">
    <property type="component" value="Unassembled WGS sequence"/>
</dbReference>
<protein>
    <recommendedName>
        <fullName evidence="3">DNA alkylation repair protein</fullName>
    </recommendedName>
</protein>
<dbReference type="Pfam" id="PF08713">
    <property type="entry name" value="DNA_alkylation"/>
    <property type="match status" value="1"/>
</dbReference>
<dbReference type="RefSeq" id="WP_197500385.1">
    <property type="nucleotide sequence ID" value="NZ_FCOK02000071.1"/>
</dbReference>
<dbReference type="Gene3D" id="1.25.40.290">
    <property type="entry name" value="ARM repeat domains"/>
    <property type="match status" value="1"/>
</dbReference>
<proteinExistence type="predicted"/>
<accession>A0A158J4E1</accession>
<dbReference type="AlphaFoldDB" id="A0A158J4E1"/>
<organism evidence="1 2">
    <name type="scientific">Caballeronia udeis</name>
    <dbReference type="NCBI Taxonomy" id="1232866"/>
    <lineage>
        <taxon>Bacteria</taxon>
        <taxon>Pseudomonadati</taxon>
        <taxon>Pseudomonadota</taxon>
        <taxon>Betaproteobacteria</taxon>
        <taxon>Burkholderiales</taxon>
        <taxon>Burkholderiaceae</taxon>
        <taxon>Caballeronia</taxon>
    </lineage>
</organism>
<reference evidence="1 2" key="1">
    <citation type="submission" date="2016-01" db="EMBL/GenBank/DDBJ databases">
        <authorList>
            <person name="Oliw E.H."/>
        </authorList>
    </citation>
    <scope>NUCLEOTIDE SEQUENCE [LARGE SCALE GENOMIC DNA]</scope>
    <source>
        <strain evidence="1">LMG 27134</strain>
    </source>
</reference>
<dbReference type="InterPro" id="IPR016024">
    <property type="entry name" value="ARM-type_fold"/>
</dbReference>
<evidence type="ECO:0000313" key="1">
    <source>
        <dbReference type="EMBL" id="SAL63728.1"/>
    </source>
</evidence>
<gene>
    <name evidence="1" type="ORF">AWB69_07154</name>
</gene>
<evidence type="ECO:0008006" key="3">
    <source>
        <dbReference type="Google" id="ProtNLM"/>
    </source>
</evidence>